<protein>
    <submittedName>
        <fullName evidence="2">Uncharacterized protein</fullName>
    </submittedName>
</protein>
<evidence type="ECO:0000256" key="1">
    <source>
        <dbReference type="SAM" id="MobiDB-lite"/>
    </source>
</evidence>
<comment type="caution">
    <text evidence="2">The sequence shown here is derived from an EMBL/GenBank/DDBJ whole genome shotgun (WGS) entry which is preliminary data.</text>
</comment>
<evidence type="ECO:0000313" key="3">
    <source>
        <dbReference type="Proteomes" id="UP001054837"/>
    </source>
</evidence>
<name>A0AAV4NBA5_9ARAC</name>
<proteinExistence type="predicted"/>
<evidence type="ECO:0000313" key="2">
    <source>
        <dbReference type="EMBL" id="GIX81216.1"/>
    </source>
</evidence>
<accession>A0AAV4NBA5</accession>
<dbReference type="AlphaFoldDB" id="A0AAV4NBA5"/>
<sequence length="89" mass="9926">MRKAPPALVIQRIHAAEASDSFRRERFSRRKSSTSINGQGVNGKERFGSAIQIIGLDIDILSRQNAGCVRFISPPTESGREMDNQNNRI</sequence>
<dbReference type="Proteomes" id="UP001054837">
    <property type="component" value="Unassembled WGS sequence"/>
</dbReference>
<dbReference type="EMBL" id="BPLQ01001372">
    <property type="protein sequence ID" value="GIX81216.1"/>
    <property type="molecule type" value="Genomic_DNA"/>
</dbReference>
<gene>
    <name evidence="2" type="ORF">CDAR_17521</name>
</gene>
<keyword evidence="3" id="KW-1185">Reference proteome</keyword>
<reference evidence="2 3" key="1">
    <citation type="submission" date="2021-06" db="EMBL/GenBank/DDBJ databases">
        <title>Caerostris darwini draft genome.</title>
        <authorList>
            <person name="Kono N."/>
            <person name="Arakawa K."/>
        </authorList>
    </citation>
    <scope>NUCLEOTIDE SEQUENCE [LARGE SCALE GENOMIC DNA]</scope>
</reference>
<feature type="region of interest" description="Disordered" evidence="1">
    <location>
        <begin position="20"/>
        <end position="43"/>
    </location>
</feature>
<organism evidence="2 3">
    <name type="scientific">Caerostris darwini</name>
    <dbReference type="NCBI Taxonomy" id="1538125"/>
    <lineage>
        <taxon>Eukaryota</taxon>
        <taxon>Metazoa</taxon>
        <taxon>Ecdysozoa</taxon>
        <taxon>Arthropoda</taxon>
        <taxon>Chelicerata</taxon>
        <taxon>Arachnida</taxon>
        <taxon>Araneae</taxon>
        <taxon>Araneomorphae</taxon>
        <taxon>Entelegynae</taxon>
        <taxon>Araneoidea</taxon>
        <taxon>Araneidae</taxon>
        <taxon>Caerostris</taxon>
    </lineage>
</organism>